<evidence type="ECO:0008006" key="4">
    <source>
        <dbReference type="Google" id="ProtNLM"/>
    </source>
</evidence>
<name>A0ABR7BJQ3_9PSED</name>
<accession>A0ABR7BJQ3</accession>
<sequence length="272" mass="30354">MRTLFKFAAVTAFGTALSGCGGEDFTGAYRFHDSGMKGVMVLNIHGDKAELFGDFGKSGIKPLSKLKMSVSGGKLFLDDMNSSTRLVMKRNVDERSLDCLNCKVVGMKADELLWKYDPEGPYDVDKLLKDQARKDEEALNAALEKMQKEALEKGRRDLEAQKLAPFEGDWVYQRTTKSDPLTIMGIWRVKQVRIWSFKFETMDRLGYETPGFEVTDTALKIGAGSSAKLYSLSADKKVLTCTTCDKPTVWAKADPKKDLSDRDYARKIAGNP</sequence>
<keyword evidence="1" id="KW-0175">Coiled coil</keyword>
<evidence type="ECO:0000256" key="1">
    <source>
        <dbReference type="SAM" id="Coils"/>
    </source>
</evidence>
<protein>
    <recommendedName>
        <fullName evidence="4">Lipoprotein</fullName>
    </recommendedName>
</protein>
<proteinExistence type="predicted"/>
<gene>
    <name evidence="2" type="ORF">H8S56_19040</name>
</gene>
<comment type="caution">
    <text evidence="2">The sequence shown here is derived from an EMBL/GenBank/DDBJ whole genome shotgun (WGS) entry which is preliminary data.</text>
</comment>
<evidence type="ECO:0000313" key="3">
    <source>
        <dbReference type="Proteomes" id="UP000660131"/>
    </source>
</evidence>
<feature type="coiled-coil region" evidence="1">
    <location>
        <begin position="129"/>
        <end position="161"/>
    </location>
</feature>
<dbReference type="EMBL" id="JACONV010000017">
    <property type="protein sequence ID" value="MBC3957110.1"/>
    <property type="molecule type" value="Genomic_DNA"/>
</dbReference>
<organism evidence="2 3">
    <name type="scientific">Pseudomonas triticifolii</name>
    <dbReference type="NCBI Taxonomy" id="2762592"/>
    <lineage>
        <taxon>Bacteria</taxon>
        <taxon>Pseudomonadati</taxon>
        <taxon>Pseudomonadota</taxon>
        <taxon>Gammaproteobacteria</taxon>
        <taxon>Pseudomonadales</taxon>
        <taxon>Pseudomonadaceae</taxon>
        <taxon>Pseudomonas</taxon>
    </lineage>
</organism>
<dbReference type="RefSeq" id="WP_187519492.1">
    <property type="nucleotide sequence ID" value="NZ_JACONV010000017.1"/>
</dbReference>
<reference evidence="2 3" key="1">
    <citation type="submission" date="2020-08" db="EMBL/GenBank/DDBJ databases">
        <title>Putative novel bacterial strains isolated from necrotic wheat leaf tissues caused by Xanthomonas translucens.</title>
        <authorList>
            <person name="Tambong J.T."/>
        </authorList>
    </citation>
    <scope>NUCLEOTIDE SEQUENCE [LARGE SCALE GENOMIC DNA]</scope>
    <source>
        <strain evidence="2 3">DOAB 1067</strain>
    </source>
</reference>
<dbReference type="Proteomes" id="UP000660131">
    <property type="component" value="Unassembled WGS sequence"/>
</dbReference>
<keyword evidence="3" id="KW-1185">Reference proteome</keyword>
<evidence type="ECO:0000313" key="2">
    <source>
        <dbReference type="EMBL" id="MBC3957110.1"/>
    </source>
</evidence>
<dbReference type="PROSITE" id="PS51257">
    <property type="entry name" value="PROKAR_LIPOPROTEIN"/>
    <property type="match status" value="1"/>
</dbReference>